<dbReference type="SUPFAM" id="SSF52540">
    <property type="entry name" value="P-loop containing nucleoside triphosphate hydrolases"/>
    <property type="match status" value="1"/>
</dbReference>
<keyword evidence="3 8" id="KW-0547">Nucleotide-binding</keyword>
<feature type="domain" description="MCM C-terminal AAA(+) ATPase" evidence="9">
    <location>
        <begin position="27"/>
        <end position="221"/>
    </location>
</feature>
<dbReference type="GO" id="GO:0006270">
    <property type="term" value="P:DNA replication initiation"/>
    <property type="evidence" value="ECO:0007669"/>
    <property type="project" value="InterPro"/>
</dbReference>
<evidence type="ECO:0000259" key="9">
    <source>
        <dbReference type="PROSITE" id="PS50051"/>
    </source>
</evidence>
<organism evidence="10 11">
    <name type="scientific">Caerostris extrusa</name>
    <name type="common">Bark spider</name>
    <name type="synonym">Caerostris bankana</name>
    <dbReference type="NCBI Taxonomy" id="172846"/>
    <lineage>
        <taxon>Eukaryota</taxon>
        <taxon>Metazoa</taxon>
        <taxon>Ecdysozoa</taxon>
        <taxon>Arthropoda</taxon>
        <taxon>Chelicerata</taxon>
        <taxon>Arachnida</taxon>
        <taxon>Araneae</taxon>
        <taxon>Araneomorphae</taxon>
        <taxon>Entelegynae</taxon>
        <taxon>Araneoidea</taxon>
        <taxon>Araneidae</taxon>
        <taxon>Caerostris</taxon>
    </lineage>
</organism>
<dbReference type="EMBL" id="BPLR01005190">
    <property type="protein sequence ID" value="GIY00537.1"/>
    <property type="molecule type" value="Genomic_DNA"/>
</dbReference>
<dbReference type="SMART" id="SM00382">
    <property type="entry name" value="AAA"/>
    <property type="match status" value="1"/>
</dbReference>
<dbReference type="Pfam" id="PF00493">
    <property type="entry name" value="MCM"/>
    <property type="match status" value="1"/>
</dbReference>
<evidence type="ECO:0000313" key="10">
    <source>
        <dbReference type="EMBL" id="GIY00537.1"/>
    </source>
</evidence>
<dbReference type="GO" id="GO:0000727">
    <property type="term" value="P:double-strand break repair via break-induced replication"/>
    <property type="evidence" value="ECO:0007669"/>
    <property type="project" value="TreeGrafter"/>
</dbReference>
<dbReference type="GO" id="GO:0006271">
    <property type="term" value="P:DNA strand elongation involved in DNA replication"/>
    <property type="evidence" value="ECO:0007669"/>
    <property type="project" value="TreeGrafter"/>
</dbReference>
<dbReference type="Gene3D" id="3.40.50.300">
    <property type="entry name" value="P-loop containing nucleotide triphosphate hydrolases"/>
    <property type="match status" value="1"/>
</dbReference>
<dbReference type="InterPro" id="IPR018525">
    <property type="entry name" value="MCM_CS"/>
</dbReference>
<name>A0AAV4PWM1_CAEEX</name>
<proteinExistence type="inferred from homology"/>
<keyword evidence="2" id="KW-0235">DNA replication</keyword>
<dbReference type="Proteomes" id="UP001054945">
    <property type="component" value="Unassembled WGS sequence"/>
</dbReference>
<dbReference type="CDD" id="cd17758">
    <property type="entry name" value="MCM7"/>
    <property type="match status" value="1"/>
</dbReference>
<evidence type="ECO:0000256" key="2">
    <source>
        <dbReference type="ARBA" id="ARBA00022705"/>
    </source>
</evidence>
<dbReference type="PANTHER" id="PTHR11630">
    <property type="entry name" value="DNA REPLICATION LICENSING FACTOR MCM FAMILY MEMBER"/>
    <property type="match status" value="1"/>
</dbReference>
<dbReference type="GO" id="GO:0005524">
    <property type="term" value="F:ATP binding"/>
    <property type="evidence" value="ECO:0007669"/>
    <property type="project" value="UniProtKB-KW"/>
</dbReference>
<dbReference type="SMART" id="SM00350">
    <property type="entry name" value="MCM"/>
    <property type="match status" value="1"/>
</dbReference>
<comment type="caution">
    <text evidence="10">The sequence shown here is derived from an EMBL/GenBank/DDBJ whole genome shotgun (WGS) entry which is preliminary data.</text>
</comment>
<reference evidence="10 11" key="1">
    <citation type="submission" date="2021-06" db="EMBL/GenBank/DDBJ databases">
        <title>Caerostris extrusa draft genome.</title>
        <authorList>
            <person name="Kono N."/>
            <person name="Arakawa K."/>
        </authorList>
    </citation>
    <scope>NUCLEOTIDE SEQUENCE [LARGE SCALE GENOMIC DNA]</scope>
</reference>
<evidence type="ECO:0000256" key="6">
    <source>
        <dbReference type="ARBA" id="ARBA00023125"/>
    </source>
</evidence>
<dbReference type="PRINTS" id="PR01657">
    <property type="entry name" value="MCMFAMILY"/>
</dbReference>
<evidence type="ECO:0000313" key="11">
    <source>
        <dbReference type="Proteomes" id="UP001054945"/>
    </source>
</evidence>
<dbReference type="PROSITE" id="PS50051">
    <property type="entry name" value="MCM_2"/>
    <property type="match status" value="1"/>
</dbReference>
<keyword evidence="7" id="KW-0131">Cell cycle</keyword>
<dbReference type="InterPro" id="IPR041562">
    <property type="entry name" value="MCM_lid"/>
</dbReference>
<keyword evidence="11" id="KW-1185">Reference proteome</keyword>
<keyword evidence="4" id="KW-0378">Hydrolase</keyword>
<dbReference type="PROSITE" id="PS00847">
    <property type="entry name" value="MCM_1"/>
    <property type="match status" value="1"/>
</dbReference>
<evidence type="ECO:0000256" key="1">
    <source>
        <dbReference type="ARBA" id="ARBA00012551"/>
    </source>
</evidence>
<evidence type="ECO:0000256" key="8">
    <source>
        <dbReference type="RuleBase" id="RU004070"/>
    </source>
</evidence>
<evidence type="ECO:0000256" key="4">
    <source>
        <dbReference type="ARBA" id="ARBA00022806"/>
    </source>
</evidence>
<dbReference type="PANTHER" id="PTHR11630:SF26">
    <property type="entry name" value="DNA REPLICATION LICENSING FACTOR MCM7"/>
    <property type="match status" value="1"/>
</dbReference>
<sequence>MNKTEDDELEDRELTQAEAEEILNTYNYDMMASSISPEIFGHHDVKKALLLLLVGGVDRNPNGMKIRGNINICLMGDPGVAKSQLLSFIDRLAPRSQYTTGRGSSGVGLTASVMKDPVTGEMTLEGGALVLADQGICCIDEFDKMMDSDRTAIHEAGILTTLNARVSILAAANPAYGRYNPKRSIEQNIQLPAALLSRFDLLWLIQDKPDKENDRRLADHITQVHMHCRQPEANFDPMPMNLMRRYVSYCRTIQPTIPEDLTDYLVSAYVEIRKEARNSRDMTFTSARNLLGILRLATALARLNLRPSVVKQDVDEAIRLLDMSKASINQTQQFGGRVQTATDQIFHIIRDMISELTVELLKWLMPKNGV</sequence>
<keyword evidence="6 8" id="KW-0238">DNA-binding</keyword>
<dbReference type="GO" id="GO:0003697">
    <property type="term" value="F:single-stranded DNA binding"/>
    <property type="evidence" value="ECO:0007669"/>
    <property type="project" value="TreeGrafter"/>
</dbReference>
<dbReference type="InterPro" id="IPR001208">
    <property type="entry name" value="MCM_dom"/>
</dbReference>
<accession>A0AAV4PWM1</accession>
<dbReference type="GO" id="GO:0017116">
    <property type="term" value="F:single-stranded DNA helicase activity"/>
    <property type="evidence" value="ECO:0007669"/>
    <property type="project" value="TreeGrafter"/>
</dbReference>
<dbReference type="AlphaFoldDB" id="A0AAV4PWM1"/>
<dbReference type="GO" id="GO:0042555">
    <property type="term" value="C:MCM complex"/>
    <property type="evidence" value="ECO:0007669"/>
    <property type="project" value="InterPro"/>
</dbReference>
<dbReference type="GO" id="GO:0005634">
    <property type="term" value="C:nucleus"/>
    <property type="evidence" value="ECO:0007669"/>
    <property type="project" value="TreeGrafter"/>
</dbReference>
<gene>
    <name evidence="10" type="primary">mcm7-b</name>
    <name evidence="10" type="ORF">CEXT_769491</name>
</gene>
<dbReference type="InterPro" id="IPR027417">
    <property type="entry name" value="P-loop_NTPase"/>
</dbReference>
<dbReference type="Pfam" id="PF17855">
    <property type="entry name" value="MCM_lid"/>
    <property type="match status" value="1"/>
</dbReference>
<comment type="similarity">
    <text evidence="8">Belongs to the MCM family.</text>
</comment>
<protein>
    <recommendedName>
        <fullName evidence="1">DNA helicase</fullName>
        <ecNumber evidence="1">3.6.4.12</ecNumber>
    </recommendedName>
</protein>
<evidence type="ECO:0000256" key="7">
    <source>
        <dbReference type="ARBA" id="ARBA00023306"/>
    </source>
</evidence>
<dbReference type="InterPro" id="IPR008050">
    <property type="entry name" value="MCM7"/>
</dbReference>
<dbReference type="InterPro" id="IPR031327">
    <property type="entry name" value="MCM"/>
</dbReference>
<evidence type="ECO:0000256" key="3">
    <source>
        <dbReference type="ARBA" id="ARBA00022741"/>
    </source>
</evidence>
<keyword evidence="4" id="KW-0347">Helicase</keyword>
<dbReference type="EC" id="3.6.4.12" evidence="1"/>
<dbReference type="InterPro" id="IPR003593">
    <property type="entry name" value="AAA+_ATPase"/>
</dbReference>
<keyword evidence="5 8" id="KW-0067">ATP-binding</keyword>
<dbReference type="FunFam" id="3.40.50.300:FF:000826">
    <property type="entry name" value="Replicative DNA helicase Mcm"/>
    <property type="match status" value="1"/>
</dbReference>
<evidence type="ECO:0000256" key="5">
    <source>
        <dbReference type="ARBA" id="ARBA00022840"/>
    </source>
</evidence>